<reference evidence="7" key="1">
    <citation type="submission" date="2021-05" db="EMBL/GenBank/DDBJ databases">
        <title>Genomic insights into ecological role and evolution of a novel Thermoplasmata order Candidatus Sysuiplasmatales.</title>
        <authorList>
            <person name="Yuan Y."/>
        </authorList>
    </citation>
    <scope>NUCLEOTIDE SEQUENCE</scope>
    <source>
        <strain evidence="7">TUT19-bin139</strain>
        <strain evidence="6">YP2-bin.285</strain>
    </source>
</reference>
<feature type="transmembrane region" description="Helical" evidence="5">
    <location>
        <begin position="235"/>
        <end position="256"/>
    </location>
</feature>
<evidence type="ECO:0000256" key="4">
    <source>
        <dbReference type="ARBA" id="ARBA00023136"/>
    </source>
</evidence>
<keyword evidence="3 5" id="KW-1133">Transmembrane helix</keyword>
<dbReference type="PANTHER" id="PTHR43359:SF1">
    <property type="entry name" value="FORMATE HYDROGENLYASE SUBUNIT 4-RELATED"/>
    <property type="match status" value="1"/>
</dbReference>
<protein>
    <submittedName>
        <fullName evidence="7">NADH-quinone oxidoreductase subunit H</fullName>
        <ecNumber evidence="7">1.6.5.11</ecNumber>
    </submittedName>
</protein>
<evidence type="ECO:0000313" key="8">
    <source>
        <dbReference type="Proteomes" id="UP000750197"/>
    </source>
</evidence>
<dbReference type="PANTHER" id="PTHR43359">
    <property type="entry name" value="FORMATE HYDROGENLYASE SUBUNIT 4"/>
    <property type="match status" value="1"/>
</dbReference>
<evidence type="ECO:0000313" key="7">
    <source>
        <dbReference type="EMBL" id="MBX8643139.1"/>
    </source>
</evidence>
<keyword evidence="2 5" id="KW-0812">Transmembrane</keyword>
<evidence type="ECO:0000256" key="2">
    <source>
        <dbReference type="ARBA" id="ARBA00022692"/>
    </source>
</evidence>
<comment type="subcellular location">
    <subcellularLocation>
        <location evidence="1">Membrane</location>
        <topology evidence="1">Multi-pass membrane protein</topology>
    </subcellularLocation>
</comment>
<dbReference type="GO" id="GO:0005886">
    <property type="term" value="C:plasma membrane"/>
    <property type="evidence" value="ECO:0007669"/>
    <property type="project" value="TreeGrafter"/>
</dbReference>
<dbReference type="EMBL" id="JAHEAC010000001">
    <property type="protein sequence ID" value="MBX8643139.1"/>
    <property type="molecule type" value="Genomic_DNA"/>
</dbReference>
<dbReference type="Proteomes" id="UP000716004">
    <property type="component" value="Unassembled WGS sequence"/>
</dbReference>
<evidence type="ECO:0000256" key="5">
    <source>
        <dbReference type="SAM" id="Phobius"/>
    </source>
</evidence>
<feature type="transmembrane region" description="Helical" evidence="5">
    <location>
        <begin position="100"/>
        <end position="122"/>
    </location>
</feature>
<feature type="transmembrane region" description="Helical" evidence="5">
    <location>
        <begin position="63"/>
        <end position="88"/>
    </location>
</feature>
<proteinExistence type="predicted"/>
<keyword evidence="7" id="KW-0560">Oxidoreductase</keyword>
<accession>A0A8J7YR92</accession>
<feature type="transmembrane region" description="Helical" evidence="5">
    <location>
        <begin position="12"/>
        <end position="29"/>
    </location>
</feature>
<dbReference type="Pfam" id="PF00146">
    <property type="entry name" value="NADHdh"/>
    <property type="match status" value="1"/>
</dbReference>
<keyword evidence="4 5" id="KW-0472">Membrane</keyword>
<dbReference type="EC" id="1.6.5.11" evidence="7"/>
<dbReference type="AlphaFoldDB" id="A0A8J7YR92"/>
<dbReference type="GO" id="GO:0016491">
    <property type="term" value="F:oxidoreductase activity"/>
    <property type="evidence" value="ECO:0007669"/>
    <property type="project" value="UniProtKB-KW"/>
</dbReference>
<feature type="transmembrane region" description="Helical" evidence="5">
    <location>
        <begin position="134"/>
        <end position="153"/>
    </location>
</feature>
<dbReference type="Proteomes" id="UP000750197">
    <property type="component" value="Unassembled WGS sequence"/>
</dbReference>
<evidence type="ECO:0000256" key="1">
    <source>
        <dbReference type="ARBA" id="ARBA00004141"/>
    </source>
</evidence>
<organism evidence="7 8">
    <name type="scientific">Candidatus Sysuiplasma superficiale</name>
    <dbReference type="NCBI Taxonomy" id="2823368"/>
    <lineage>
        <taxon>Archaea</taxon>
        <taxon>Methanobacteriati</taxon>
        <taxon>Thermoplasmatota</taxon>
        <taxon>Thermoplasmata</taxon>
        <taxon>Candidatus Sysuiplasmatales</taxon>
        <taxon>Candidatus Sysuiplasmataceae</taxon>
        <taxon>Candidatus Sysuiplasma</taxon>
    </lineage>
</organism>
<dbReference type="InterPro" id="IPR052561">
    <property type="entry name" value="ComplexI_Subunit1"/>
</dbReference>
<dbReference type="InterPro" id="IPR001694">
    <property type="entry name" value="NADH_UbQ_OxRdtase_su1/FPO"/>
</dbReference>
<feature type="transmembrane region" description="Helical" evidence="5">
    <location>
        <begin position="291"/>
        <end position="312"/>
    </location>
</feature>
<evidence type="ECO:0000256" key="3">
    <source>
        <dbReference type="ARBA" id="ARBA00022989"/>
    </source>
</evidence>
<comment type="caution">
    <text evidence="7">The sequence shown here is derived from an EMBL/GenBank/DDBJ whole genome shotgun (WGS) entry which is preliminary data.</text>
</comment>
<sequence length="315" mass="34677">MFAIWTETVIQLVGVLLLSPLVAGVLARIKARIESRKGVRVIQPYFDLAKLLRKEDLISSSSTVVFSTVPFVVFGIYILISFIIPVVAPFPVLFTPSADFLGGALLFALASFLQVLAGINSGSQFTRLGSSRSVVFSAFAEPTLVMVFFAVAIISGTNNPYVTNEVLVSSVRIYLSLPHLLSTAAFFMLLLFETGKLPVESQSLNELGMIDEGRLYEYSGRNLFLLKYSSMMKQYLLGSVFLNVFLIPWFMQYGIVGTIADIPIMLAKWLLLIAIIAVIEETVAKLRLFKIQDFLSVSFALALLSIITYSLGGII</sequence>
<gene>
    <name evidence="6" type="ORF">J9259_00155</name>
    <name evidence="7" type="ORF">KIY12_00175</name>
</gene>
<evidence type="ECO:0000313" key="6">
    <source>
        <dbReference type="EMBL" id="MBX8630927.1"/>
    </source>
</evidence>
<feature type="transmembrane region" description="Helical" evidence="5">
    <location>
        <begin position="173"/>
        <end position="192"/>
    </location>
</feature>
<name>A0A8J7YR92_9ARCH</name>
<dbReference type="EMBL" id="JAGVSJ010000001">
    <property type="protein sequence ID" value="MBX8630927.1"/>
    <property type="molecule type" value="Genomic_DNA"/>
</dbReference>
<feature type="transmembrane region" description="Helical" evidence="5">
    <location>
        <begin position="262"/>
        <end position="279"/>
    </location>
</feature>